<dbReference type="AlphaFoldDB" id="A0A5D0QWC2"/>
<comment type="similarity">
    <text evidence="2 5">Belongs to the DegT/DnrJ/EryC1 family.</text>
</comment>
<dbReference type="GO" id="GO:0000271">
    <property type="term" value="P:polysaccharide biosynthetic process"/>
    <property type="evidence" value="ECO:0007669"/>
    <property type="project" value="TreeGrafter"/>
</dbReference>
<evidence type="ECO:0000256" key="1">
    <source>
        <dbReference type="ARBA" id="ARBA00022898"/>
    </source>
</evidence>
<dbReference type="OrthoDB" id="9804264at2"/>
<evidence type="ECO:0000313" key="7">
    <source>
        <dbReference type="Proteomes" id="UP000324358"/>
    </source>
</evidence>
<evidence type="ECO:0000313" key="6">
    <source>
        <dbReference type="EMBL" id="TYB72768.1"/>
    </source>
</evidence>
<dbReference type="InterPro" id="IPR015422">
    <property type="entry name" value="PyrdxlP-dep_Trfase_small"/>
</dbReference>
<dbReference type="InterPro" id="IPR015424">
    <property type="entry name" value="PyrdxlP-dep_Trfase"/>
</dbReference>
<dbReference type="PANTHER" id="PTHR30244:SF36">
    <property type="entry name" value="3-OXO-GLUCOSE-6-PHOSPHATE:GLUTAMATE AMINOTRANSFERASE"/>
    <property type="match status" value="1"/>
</dbReference>
<name>A0A5D0QWC2_9FLAO</name>
<dbReference type="Pfam" id="PF01041">
    <property type="entry name" value="DegT_DnrJ_EryC1"/>
    <property type="match status" value="1"/>
</dbReference>
<sequence length="366" mass="40652">MIKFLDLPAINARYEAVFQEKFQQFLKNGNYILGPEVDAFETRFSQYCGTKYTIGVSNGLDALILIFKAYIALGELKSGDEVIVPANTFIASVLAVIHADLKPVFVEPDSETYNIDASEIEKHISSKTKAILVVHLYGQLANMDGVNQLAKNHKLLVIEDAAQAQGAKYSNGKRAGNLADAAAFSFYPGKNLGALGDAGAVTTNNKGLAQVISELRNYGSEEKYVNTRVGYNKRLDALQAAFLNIKLPDLDADNNERRKVANQYLKGIKNPKIKLPFYDGSENHVFHVFVVQVEDRTVFVNHLKTHNVETLIHYPIPPHKQTALQNYAHLKLPITETIHNNVVSIPMSPILLESDVIKIINILNTY</sequence>
<keyword evidence="7" id="KW-1185">Reference proteome</keyword>
<keyword evidence="6" id="KW-0032">Aminotransferase</keyword>
<organism evidence="6 7">
    <name type="scientific">Bizionia algoritergicola</name>
    <dbReference type="NCBI Taxonomy" id="291187"/>
    <lineage>
        <taxon>Bacteria</taxon>
        <taxon>Pseudomonadati</taxon>
        <taxon>Bacteroidota</taxon>
        <taxon>Flavobacteriia</taxon>
        <taxon>Flavobacteriales</taxon>
        <taxon>Flavobacteriaceae</taxon>
        <taxon>Bizionia</taxon>
    </lineage>
</organism>
<protein>
    <submittedName>
        <fullName evidence="6">DegT/DnrJ/EryC1/StrS family aminotransferase</fullName>
    </submittedName>
</protein>
<dbReference type="GO" id="GO:0030170">
    <property type="term" value="F:pyridoxal phosphate binding"/>
    <property type="evidence" value="ECO:0007669"/>
    <property type="project" value="TreeGrafter"/>
</dbReference>
<evidence type="ECO:0000256" key="2">
    <source>
        <dbReference type="ARBA" id="ARBA00037999"/>
    </source>
</evidence>
<evidence type="ECO:0000256" key="5">
    <source>
        <dbReference type="RuleBase" id="RU004508"/>
    </source>
</evidence>
<dbReference type="SUPFAM" id="SSF53383">
    <property type="entry name" value="PLP-dependent transferases"/>
    <property type="match status" value="1"/>
</dbReference>
<evidence type="ECO:0000256" key="3">
    <source>
        <dbReference type="PIRSR" id="PIRSR000390-1"/>
    </source>
</evidence>
<evidence type="ECO:0000256" key="4">
    <source>
        <dbReference type="PIRSR" id="PIRSR000390-2"/>
    </source>
</evidence>
<comment type="caution">
    <text evidence="6">The sequence shown here is derived from an EMBL/GenBank/DDBJ whole genome shotgun (WGS) entry which is preliminary data.</text>
</comment>
<dbReference type="Gene3D" id="3.90.1150.10">
    <property type="entry name" value="Aspartate Aminotransferase, domain 1"/>
    <property type="match status" value="1"/>
</dbReference>
<dbReference type="InterPro" id="IPR000653">
    <property type="entry name" value="DegT/StrS_aminotransferase"/>
</dbReference>
<keyword evidence="1 4" id="KW-0663">Pyridoxal phosphate</keyword>
<feature type="active site" description="Proton acceptor" evidence="3">
    <location>
        <position position="190"/>
    </location>
</feature>
<gene>
    <name evidence="6" type="ORF">ES675_09475</name>
</gene>
<accession>A0A5D0QWC2</accession>
<proteinExistence type="inferred from homology"/>
<dbReference type="Gene3D" id="3.40.640.10">
    <property type="entry name" value="Type I PLP-dependent aspartate aminotransferase-like (Major domain)"/>
    <property type="match status" value="1"/>
</dbReference>
<keyword evidence="6" id="KW-0808">Transferase</keyword>
<dbReference type="EMBL" id="VSKL01000003">
    <property type="protein sequence ID" value="TYB72768.1"/>
    <property type="molecule type" value="Genomic_DNA"/>
</dbReference>
<dbReference type="PANTHER" id="PTHR30244">
    <property type="entry name" value="TRANSAMINASE"/>
    <property type="match status" value="1"/>
</dbReference>
<dbReference type="RefSeq" id="WP_066251002.1">
    <property type="nucleotide sequence ID" value="NZ_VSKL01000003.1"/>
</dbReference>
<dbReference type="Proteomes" id="UP000324358">
    <property type="component" value="Unassembled WGS sequence"/>
</dbReference>
<dbReference type="GO" id="GO:0008483">
    <property type="term" value="F:transaminase activity"/>
    <property type="evidence" value="ECO:0007669"/>
    <property type="project" value="UniProtKB-KW"/>
</dbReference>
<dbReference type="PIRSF" id="PIRSF000390">
    <property type="entry name" value="PLP_StrS"/>
    <property type="match status" value="1"/>
</dbReference>
<feature type="modified residue" description="N6-(pyridoxal phosphate)lysine" evidence="4">
    <location>
        <position position="190"/>
    </location>
</feature>
<dbReference type="InterPro" id="IPR015421">
    <property type="entry name" value="PyrdxlP-dep_Trfase_major"/>
</dbReference>
<dbReference type="CDD" id="cd00616">
    <property type="entry name" value="AHBA_syn"/>
    <property type="match status" value="1"/>
</dbReference>
<reference evidence="6 7" key="1">
    <citation type="submission" date="2019-08" db="EMBL/GenBank/DDBJ databases">
        <title>Genomes of Antarctic Bizionia species.</title>
        <authorList>
            <person name="Bowman J.P."/>
        </authorList>
    </citation>
    <scope>NUCLEOTIDE SEQUENCE [LARGE SCALE GENOMIC DNA]</scope>
    <source>
        <strain evidence="6 7">APA-1</strain>
    </source>
</reference>